<dbReference type="Proteomes" id="UP001165584">
    <property type="component" value="Unassembled WGS sequence"/>
</dbReference>
<feature type="transmembrane region" description="Helical" evidence="1">
    <location>
        <begin position="134"/>
        <end position="152"/>
    </location>
</feature>
<feature type="transmembrane region" description="Helical" evidence="1">
    <location>
        <begin position="91"/>
        <end position="114"/>
    </location>
</feature>
<organism evidence="2 3">
    <name type="scientific">Herbiconiux aconitum</name>
    <dbReference type="NCBI Taxonomy" id="2970913"/>
    <lineage>
        <taxon>Bacteria</taxon>
        <taxon>Bacillati</taxon>
        <taxon>Actinomycetota</taxon>
        <taxon>Actinomycetes</taxon>
        <taxon>Micrococcales</taxon>
        <taxon>Microbacteriaceae</taxon>
        <taxon>Herbiconiux</taxon>
    </lineage>
</organism>
<sequence>MQLIRKPFGIIRENLRIYLVLNALAYGLFLVGFAIGLIFPDLSAGRAEALENDGTADLVLSLISNPWLFALVILLVNTFQLSLLTIVLPSLIIPFSGIVAFSVWVVITGVTLVPADGAGWVALIPHSLTLIIELQAYILVLTGVFLLGKFWLRPRSIGAANHRTGYLRGLQHLGRLAVPAFLLLIVGAIWEAFSLIYLVHPLQQWLL</sequence>
<feature type="transmembrane region" description="Helical" evidence="1">
    <location>
        <begin position="59"/>
        <end position="79"/>
    </location>
</feature>
<dbReference type="EMBL" id="JANLCM010000001">
    <property type="protein sequence ID" value="MCS5717717.1"/>
    <property type="molecule type" value="Genomic_DNA"/>
</dbReference>
<keyword evidence="1" id="KW-1133">Transmembrane helix</keyword>
<keyword evidence="1" id="KW-0472">Membrane</keyword>
<comment type="caution">
    <text evidence="2">The sequence shown here is derived from an EMBL/GenBank/DDBJ whole genome shotgun (WGS) entry which is preliminary data.</text>
</comment>
<feature type="transmembrane region" description="Helical" evidence="1">
    <location>
        <begin position="20"/>
        <end position="39"/>
    </location>
</feature>
<accession>A0ABT2GNA5</accession>
<dbReference type="RefSeq" id="WP_259506191.1">
    <property type="nucleotide sequence ID" value="NZ_JANLCM010000001.1"/>
</dbReference>
<keyword evidence="1" id="KW-0812">Transmembrane</keyword>
<evidence type="ECO:0000256" key="1">
    <source>
        <dbReference type="SAM" id="Phobius"/>
    </source>
</evidence>
<keyword evidence="3" id="KW-1185">Reference proteome</keyword>
<gene>
    <name evidence="2" type="ORF">N1027_06165</name>
</gene>
<name>A0ABT2GNA5_9MICO</name>
<protein>
    <recommendedName>
        <fullName evidence="4">Stage II sporulation protein M</fullName>
    </recommendedName>
</protein>
<feature type="transmembrane region" description="Helical" evidence="1">
    <location>
        <begin position="173"/>
        <end position="199"/>
    </location>
</feature>
<evidence type="ECO:0008006" key="4">
    <source>
        <dbReference type="Google" id="ProtNLM"/>
    </source>
</evidence>
<evidence type="ECO:0000313" key="3">
    <source>
        <dbReference type="Proteomes" id="UP001165584"/>
    </source>
</evidence>
<evidence type="ECO:0000313" key="2">
    <source>
        <dbReference type="EMBL" id="MCS5717717.1"/>
    </source>
</evidence>
<reference evidence="2" key="1">
    <citation type="submission" date="2022-08" db="EMBL/GenBank/DDBJ databases">
        <authorList>
            <person name="Deng Y."/>
            <person name="Han X.-F."/>
            <person name="Zhang Y.-Q."/>
        </authorList>
    </citation>
    <scope>NUCLEOTIDE SEQUENCE</scope>
    <source>
        <strain evidence="2">CPCC 205763</strain>
    </source>
</reference>
<proteinExistence type="predicted"/>